<evidence type="ECO:0000256" key="16">
    <source>
        <dbReference type="PROSITE-ProRule" id="PRU00409"/>
    </source>
</evidence>
<evidence type="ECO:0000256" key="4">
    <source>
        <dbReference type="ARBA" id="ARBA00012216"/>
    </source>
</evidence>
<feature type="binding site" evidence="15">
    <location>
        <position position="256"/>
    </location>
    <ligand>
        <name>Mg(2+)</name>
        <dbReference type="ChEBI" id="CHEBI:18420"/>
        <label>1</label>
    </ligand>
</feature>
<keyword evidence="7 16" id="KW-0547">Nucleotide-binding</keyword>
<evidence type="ECO:0000256" key="1">
    <source>
        <dbReference type="ARBA" id="ARBA00001936"/>
    </source>
</evidence>
<dbReference type="PROSITE" id="PS00843">
    <property type="entry name" value="DALA_DALA_LIGASE_1"/>
    <property type="match status" value="1"/>
</dbReference>
<keyword evidence="8 16" id="KW-0067">ATP-binding</keyword>
<keyword evidence="11 13" id="KW-0961">Cell wall biogenesis/degradation</keyword>
<dbReference type="Gene3D" id="3.30.470.20">
    <property type="entry name" value="ATP-grasp fold, B domain"/>
    <property type="match status" value="1"/>
</dbReference>
<evidence type="ECO:0000256" key="7">
    <source>
        <dbReference type="ARBA" id="ARBA00022741"/>
    </source>
</evidence>
<comment type="function">
    <text evidence="13">Cell wall formation.</text>
</comment>
<keyword evidence="5 13" id="KW-0963">Cytoplasm</keyword>
<keyword evidence="15" id="KW-0460">Magnesium</keyword>
<dbReference type="PROSITE" id="PS50975">
    <property type="entry name" value="ATP_GRASP"/>
    <property type="match status" value="1"/>
</dbReference>
<dbReference type="GO" id="GO:0005524">
    <property type="term" value="F:ATP binding"/>
    <property type="evidence" value="ECO:0007669"/>
    <property type="project" value="UniProtKB-UniRule"/>
</dbReference>
<dbReference type="InterPro" id="IPR011095">
    <property type="entry name" value="Dala_Dala_lig_C"/>
</dbReference>
<name>A0A1M6T448_9AQUI</name>
<comment type="subcellular location">
    <subcellularLocation>
        <location evidence="2 13">Cytoplasm</location>
    </subcellularLocation>
</comment>
<dbReference type="InterPro" id="IPR016185">
    <property type="entry name" value="PreATP-grasp_dom_sf"/>
</dbReference>
<evidence type="ECO:0000256" key="9">
    <source>
        <dbReference type="ARBA" id="ARBA00022960"/>
    </source>
</evidence>
<dbReference type="GO" id="GO:0009252">
    <property type="term" value="P:peptidoglycan biosynthetic process"/>
    <property type="evidence" value="ECO:0007669"/>
    <property type="project" value="UniProtKB-UniRule"/>
</dbReference>
<keyword evidence="9 13" id="KW-0133">Cell shape</keyword>
<gene>
    <name evidence="13" type="primary">ddl</name>
    <name evidence="18" type="ORF">SAMN05444391_1295</name>
</gene>
<dbReference type="UniPathway" id="UPA00219"/>
<reference evidence="18 19" key="1">
    <citation type="submission" date="2016-11" db="EMBL/GenBank/DDBJ databases">
        <authorList>
            <person name="Jaros S."/>
            <person name="Januszkiewicz K."/>
            <person name="Wedrychowicz H."/>
        </authorList>
    </citation>
    <scope>NUCLEOTIDE SEQUENCE [LARGE SCALE GENOMIC DNA]</scope>
    <source>
        <strain evidence="18 19">DSM 19557</strain>
    </source>
</reference>
<evidence type="ECO:0000256" key="14">
    <source>
        <dbReference type="PIRSR" id="PIRSR039102-1"/>
    </source>
</evidence>
<dbReference type="GO" id="GO:0008360">
    <property type="term" value="P:regulation of cell shape"/>
    <property type="evidence" value="ECO:0007669"/>
    <property type="project" value="UniProtKB-KW"/>
</dbReference>
<evidence type="ECO:0000256" key="10">
    <source>
        <dbReference type="ARBA" id="ARBA00022984"/>
    </source>
</evidence>
<dbReference type="PANTHER" id="PTHR23132">
    <property type="entry name" value="D-ALANINE--D-ALANINE LIGASE"/>
    <property type="match status" value="1"/>
</dbReference>
<dbReference type="NCBIfam" id="NF002378">
    <property type="entry name" value="PRK01372.1"/>
    <property type="match status" value="1"/>
</dbReference>
<dbReference type="Pfam" id="PF01820">
    <property type="entry name" value="Dala_Dala_lig_N"/>
    <property type="match status" value="1"/>
</dbReference>
<comment type="cofactor">
    <cofactor evidence="1">
        <name>Mn(2+)</name>
        <dbReference type="ChEBI" id="CHEBI:29035"/>
    </cofactor>
</comment>
<dbReference type="GO" id="GO:0071555">
    <property type="term" value="P:cell wall organization"/>
    <property type="evidence" value="ECO:0007669"/>
    <property type="project" value="UniProtKB-KW"/>
</dbReference>
<keyword evidence="15" id="KW-0479">Metal-binding</keyword>
<dbReference type="InterPro" id="IPR011761">
    <property type="entry name" value="ATP-grasp"/>
</dbReference>
<evidence type="ECO:0000313" key="19">
    <source>
        <dbReference type="Proteomes" id="UP000189810"/>
    </source>
</evidence>
<evidence type="ECO:0000256" key="2">
    <source>
        <dbReference type="ARBA" id="ARBA00004496"/>
    </source>
</evidence>
<keyword evidence="15" id="KW-0464">Manganese</keyword>
<dbReference type="EMBL" id="LT670846">
    <property type="protein sequence ID" value="SHK51765.1"/>
    <property type="molecule type" value="Genomic_DNA"/>
</dbReference>
<dbReference type="PANTHER" id="PTHR23132:SF23">
    <property type="entry name" value="D-ALANINE--D-ALANINE LIGASE B"/>
    <property type="match status" value="1"/>
</dbReference>
<evidence type="ECO:0000256" key="11">
    <source>
        <dbReference type="ARBA" id="ARBA00023316"/>
    </source>
</evidence>
<keyword evidence="10 13" id="KW-0573">Peptidoglycan synthesis</keyword>
<evidence type="ECO:0000256" key="5">
    <source>
        <dbReference type="ARBA" id="ARBA00022490"/>
    </source>
</evidence>
<evidence type="ECO:0000256" key="15">
    <source>
        <dbReference type="PIRSR" id="PIRSR039102-3"/>
    </source>
</evidence>
<dbReference type="Gene3D" id="3.40.50.20">
    <property type="match status" value="1"/>
</dbReference>
<dbReference type="NCBIfam" id="TIGR01205">
    <property type="entry name" value="D_ala_D_alaTIGR"/>
    <property type="match status" value="1"/>
</dbReference>
<comment type="catalytic activity">
    <reaction evidence="12 13">
        <text>2 D-alanine + ATP = D-alanyl-D-alanine + ADP + phosphate + H(+)</text>
        <dbReference type="Rhea" id="RHEA:11224"/>
        <dbReference type="ChEBI" id="CHEBI:15378"/>
        <dbReference type="ChEBI" id="CHEBI:30616"/>
        <dbReference type="ChEBI" id="CHEBI:43474"/>
        <dbReference type="ChEBI" id="CHEBI:57416"/>
        <dbReference type="ChEBI" id="CHEBI:57822"/>
        <dbReference type="ChEBI" id="CHEBI:456216"/>
        <dbReference type="EC" id="6.3.2.4"/>
    </reaction>
</comment>
<dbReference type="HAMAP" id="MF_00047">
    <property type="entry name" value="Dala_Dala_lig"/>
    <property type="match status" value="1"/>
</dbReference>
<proteinExistence type="inferred from homology"/>
<comment type="cofactor">
    <cofactor evidence="15">
        <name>Mg(2+)</name>
        <dbReference type="ChEBI" id="CHEBI:18420"/>
    </cofactor>
    <cofactor evidence="15">
        <name>Mn(2+)</name>
        <dbReference type="ChEBI" id="CHEBI:29035"/>
    </cofactor>
    <text evidence="15">Binds 2 magnesium or manganese ions per subunit.</text>
</comment>
<evidence type="ECO:0000256" key="13">
    <source>
        <dbReference type="HAMAP-Rule" id="MF_00047"/>
    </source>
</evidence>
<comment type="pathway">
    <text evidence="13">Cell wall biogenesis; peptidoglycan biosynthesis.</text>
</comment>
<feature type="active site" evidence="14">
    <location>
        <position position="13"/>
    </location>
</feature>
<feature type="binding site" evidence="15">
    <location>
        <position position="258"/>
    </location>
    <ligand>
        <name>Mg(2+)</name>
        <dbReference type="ChEBI" id="CHEBI:18420"/>
        <label>2</label>
    </ligand>
</feature>
<evidence type="ECO:0000313" key="18">
    <source>
        <dbReference type="EMBL" id="SHK51765.1"/>
    </source>
</evidence>
<protein>
    <recommendedName>
        <fullName evidence="4 13">D-alanine--D-alanine ligase</fullName>
        <ecNumber evidence="4 13">6.3.2.4</ecNumber>
    </recommendedName>
    <alternativeName>
        <fullName evidence="13">D-Ala-D-Ala ligase</fullName>
    </alternativeName>
    <alternativeName>
        <fullName evidence="13">D-alanylalanine synthetase</fullName>
    </alternativeName>
</protein>
<dbReference type="SUPFAM" id="SSF56059">
    <property type="entry name" value="Glutathione synthetase ATP-binding domain-like"/>
    <property type="match status" value="1"/>
</dbReference>
<sequence>MRVVVLMGGPSAEREISLRSGKAVADALRSLGYEVFTLDLAPDVCQRLLEIRPDKVFIALHGPYGEDGRLQGLLDILGIPYVGSGHLGSAIAMDKDISKKILSYHGIPTPRWICVRDKDIDWDWEDFPAVVKPSDQGSSVGLYIVNSPEQLKDAVKECLKLTKKVLVEEFIDGVDVTVGILMGKPLPPIEIRPRKGVYDYESKYTKGMTEYVFLEDDKLIEELQDLALNVFEVLELKDLARIDFRVSKEGKAYFLEANTIPGMTELSLFPMACQKAGIGFERMVEMLLGEG</sequence>
<dbReference type="InterPro" id="IPR000291">
    <property type="entry name" value="D-Ala_lig_Van_CS"/>
</dbReference>
<dbReference type="STRING" id="381751.SAMN05444391_1295"/>
<dbReference type="GO" id="GO:0008716">
    <property type="term" value="F:D-alanine-D-alanine ligase activity"/>
    <property type="evidence" value="ECO:0007669"/>
    <property type="project" value="UniProtKB-UniRule"/>
</dbReference>
<feature type="binding site" evidence="15">
    <location>
        <position position="243"/>
    </location>
    <ligand>
        <name>Mg(2+)</name>
        <dbReference type="ChEBI" id="CHEBI:18420"/>
        <label>1</label>
    </ligand>
</feature>
<keyword evidence="19" id="KW-1185">Reference proteome</keyword>
<evidence type="ECO:0000256" key="3">
    <source>
        <dbReference type="ARBA" id="ARBA00010871"/>
    </source>
</evidence>
<dbReference type="Pfam" id="PF07478">
    <property type="entry name" value="Dala_Dala_lig_C"/>
    <property type="match status" value="1"/>
</dbReference>
<dbReference type="InterPro" id="IPR011127">
    <property type="entry name" value="Dala_Dala_lig_N"/>
</dbReference>
<dbReference type="RefSeq" id="WP_079654390.1">
    <property type="nucleotide sequence ID" value="NZ_LT670846.1"/>
</dbReference>
<organism evidence="18 19">
    <name type="scientific">Thermocrinis minervae</name>
    <dbReference type="NCBI Taxonomy" id="381751"/>
    <lineage>
        <taxon>Bacteria</taxon>
        <taxon>Pseudomonadati</taxon>
        <taxon>Aquificota</taxon>
        <taxon>Aquificia</taxon>
        <taxon>Aquificales</taxon>
        <taxon>Aquificaceae</taxon>
        <taxon>Thermocrinis</taxon>
    </lineage>
</organism>
<dbReference type="PROSITE" id="PS00844">
    <property type="entry name" value="DALA_DALA_LIGASE_2"/>
    <property type="match status" value="1"/>
</dbReference>
<dbReference type="SUPFAM" id="SSF52440">
    <property type="entry name" value="PreATP-grasp domain"/>
    <property type="match status" value="1"/>
</dbReference>
<dbReference type="GO" id="GO:0005737">
    <property type="term" value="C:cytoplasm"/>
    <property type="evidence" value="ECO:0007669"/>
    <property type="project" value="UniProtKB-SubCell"/>
</dbReference>
<evidence type="ECO:0000256" key="6">
    <source>
        <dbReference type="ARBA" id="ARBA00022598"/>
    </source>
</evidence>
<dbReference type="InterPro" id="IPR013815">
    <property type="entry name" value="ATP_grasp_subdomain_1"/>
</dbReference>
<dbReference type="PIRSF" id="PIRSF039102">
    <property type="entry name" value="Ddl/VanB"/>
    <property type="match status" value="1"/>
</dbReference>
<dbReference type="EC" id="6.3.2.4" evidence="4 13"/>
<accession>A0A1M6T448</accession>
<dbReference type="Gene3D" id="3.30.1490.20">
    <property type="entry name" value="ATP-grasp fold, A domain"/>
    <property type="match status" value="1"/>
</dbReference>
<dbReference type="OrthoDB" id="9813261at2"/>
<evidence type="ECO:0000256" key="12">
    <source>
        <dbReference type="ARBA" id="ARBA00047614"/>
    </source>
</evidence>
<dbReference type="Proteomes" id="UP000189810">
    <property type="component" value="Chromosome I"/>
</dbReference>
<dbReference type="GO" id="GO:0046872">
    <property type="term" value="F:metal ion binding"/>
    <property type="evidence" value="ECO:0007669"/>
    <property type="project" value="UniProtKB-KW"/>
</dbReference>
<feature type="binding site" evidence="15">
    <location>
        <position position="256"/>
    </location>
    <ligand>
        <name>Mg(2+)</name>
        <dbReference type="ChEBI" id="CHEBI:18420"/>
        <label>2</label>
    </ligand>
</feature>
<dbReference type="InterPro" id="IPR005905">
    <property type="entry name" value="D_ala_D_ala"/>
</dbReference>
<feature type="active site" evidence="14">
    <location>
        <position position="138"/>
    </location>
</feature>
<dbReference type="AlphaFoldDB" id="A0A1M6T448"/>
<feature type="domain" description="ATP-grasp" evidence="17">
    <location>
        <begin position="99"/>
        <end position="289"/>
    </location>
</feature>
<feature type="active site" evidence="14">
    <location>
        <position position="267"/>
    </location>
</feature>
<keyword evidence="6 13" id="KW-0436">Ligase</keyword>
<evidence type="ECO:0000256" key="8">
    <source>
        <dbReference type="ARBA" id="ARBA00022840"/>
    </source>
</evidence>
<comment type="similarity">
    <text evidence="3 13">Belongs to the D-alanine--D-alanine ligase family.</text>
</comment>
<evidence type="ECO:0000259" key="17">
    <source>
        <dbReference type="PROSITE" id="PS50975"/>
    </source>
</evidence>